<name>A0A7C3SJC3_9BACT</name>
<dbReference type="Pfam" id="PF13581">
    <property type="entry name" value="HATPase_c_2"/>
    <property type="match status" value="1"/>
</dbReference>
<comment type="caution">
    <text evidence="2">The sequence shown here is derived from an EMBL/GenBank/DDBJ whole genome shotgun (WGS) entry which is preliminary data.</text>
</comment>
<dbReference type="InterPro" id="IPR003594">
    <property type="entry name" value="HATPase_dom"/>
</dbReference>
<evidence type="ECO:0000313" key="2">
    <source>
        <dbReference type="EMBL" id="HGB14639.1"/>
    </source>
</evidence>
<accession>A0A7C3SJC3</accession>
<reference evidence="2" key="1">
    <citation type="journal article" date="2020" name="mSystems">
        <title>Genome- and Community-Level Interaction Insights into Carbon Utilization and Element Cycling Functions of Hydrothermarchaeota in Hydrothermal Sediment.</title>
        <authorList>
            <person name="Zhou Z."/>
            <person name="Liu Y."/>
            <person name="Xu W."/>
            <person name="Pan J."/>
            <person name="Luo Z.H."/>
            <person name="Li M."/>
        </authorList>
    </citation>
    <scope>NUCLEOTIDE SEQUENCE [LARGE SCALE GENOMIC DNA]</scope>
    <source>
        <strain evidence="2">SpSt-776</strain>
    </source>
</reference>
<dbReference type="InterPro" id="IPR036890">
    <property type="entry name" value="HATPase_C_sf"/>
</dbReference>
<feature type="domain" description="Histidine kinase/HSP90-like ATPase" evidence="1">
    <location>
        <begin position="8"/>
        <end position="87"/>
    </location>
</feature>
<keyword evidence="2" id="KW-0067">ATP-binding</keyword>
<dbReference type="EMBL" id="DTHB01000042">
    <property type="protein sequence ID" value="HGB14639.1"/>
    <property type="molecule type" value="Genomic_DNA"/>
</dbReference>
<organism evidence="2">
    <name type="scientific">Desulfobacca acetoxidans</name>
    <dbReference type="NCBI Taxonomy" id="60893"/>
    <lineage>
        <taxon>Bacteria</taxon>
        <taxon>Pseudomonadati</taxon>
        <taxon>Thermodesulfobacteriota</taxon>
        <taxon>Desulfobaccia</taxon>
        <taxon>Desulfobaccales</taxon>
        <taxon>Desulfobaccaceae</taxon>
        <taxon>Desulfobacca</taxon>
    </lineage>
</organism>
<dbReference type="Gene3D" id="3.30.565.10">
    <property type="entry name" value="Histidine kinase-like ATPase, C-terminal domain"/>
    <property type="match status" value="1"/>
</dbReference>
<keyword evidence="2" id="KW-0547">Nucleotide-binding</keyword>
<sequence length="130" mass="14545">MVSRLAVSNRQENQRILLEFVRKWGEDHGLSPSRRDTLEQAVSGVFQHLVTHAYQPGQPGSVVVVLEDKGPRLRLMFEDDAPPHNPTGFNAIVPGASANPNLIGVRRLADGLIYYRTADQKNRLVLFLTM</sequence>
<protein>
    <submittedName>
        <fullName evidence="2">ATP-binding protein</fullName>
    </submittedName>
</protein>
<dbReference type="AlphaFoldDB" id="A0A7C3SJC3"/>
<dbReference type="GO" id="GO:0005524">
    <property type="term" value="F:ATP binding"/>
    <property type="evidence" value="ECO:0007669"/>
    <property type="project" value="UniProtKB-KW"/>
</dbReference>
<evidence type="ECO:0000259" key="1">
    <source>
        <dbReference type="Pfam" id="PF13581"/>
    </source>
</evidence>
<proteinExistence type="predicted"/>
<gene>
    <name evidence="2" type="ORF">ENV62_05315</name>
</gene>